<evidence type="ECO:0000256" key="5">
    <source>
        <dbReference type="ARBA" id="ARBA00022617"/>
    </source>
</evidence>
<feature type="transmembrane region" description="Helical" evidence="13">
    <location>
        <begin position="56"/>
        <end position="74"/>
    </location>
</feature>
<keyword evidence="8" id="KW-0249">Electron transport</keyword>
<keyword evidence="6 13" id="KW-0812">Transmembrane</keyword>
<accession>A0A838B066</accession>
<keyword evidence="11 13" id="KW-0472">Membrane</keyword>
<evidence type="ECO:0000256" key="1">
    <source>
        <dbReference type="ARBA" id="ARBA00001970"/>
    </source>
</evidence>
<keyword evidence="5" id="KW-0349">Heme</keyword>
<evidence type="ECO:0000256" key="12">
    <source>
        <dbReference type="ARBA" id="ARBA00037975"/>
    </source>
</evidence>
<dbReference type="EMBL" id="JACDTY010000001">
    <property type="protein sequence ID" value="MBA1139377.1"/>
    <property type="molecule type" value="Genomic_DNA"/>
</dbReference>
<organism evidence="15 16">
    <name type="scientific">Mesorhizobium neociceri</name>
    <dbReference type="NCBI Taxonomy" id="1307853"/>
    <lineage>
        <taxon>Bacteria</taxon>
        <taxon>Pseudomonadati</taxon>
        <taxon>Pseudomonadota</taxon>
        <taxon>Alphaproteobacteria</taxon>
        <taxon>Hyphomicrobiales</taxon>
        <taxon>Phyllobacteriaceae</taxon>
        <taxon>Mesorhizobium</taxon>
    </lineage>
</organism>
<evidence type="ECO:0000256" key="9">
    <source>
        <dbReference type="ARBA" id="ARBA00022989"/>
    </source>
</evidence>
<reference evidence="15 16" key="1">
    <citation type="submission" date="2020-07" db="EMBL/GenBank/DDBJ databases">
        <title>Definition of the novel symbiovar canariense within Mesorhizobium novociceri, a new species of genus Mesorhizobium nodulating Cicer canariense in the Caldera de Taburiente National Park (La Palma, Canary Islands).</title>
        <authorList>
            <person name="Leon-Barrios M."/>
            <person name="Perez-Yepez J."/>
            <person name="Flores-Felix J.D."/>
            <person name="Ramirez-Baena M.H."/>
            <person name="Pulido-Suarez L."/>
            <person name="Igual J.M."/>
            <person name="Velazquez E."/>
            <person name="Peix A."/>
        </authorList>
    </citation>
    <scope>NUCLEOTIDE SEQUENCE [LARGE SCALE GENOMIC DNA]</scope>
    <source>
        <strain evidence="15 16">CCANP35</strain>
    </source>
</reference>
<evidence type="ECO:0000256" key="3">
    <source>
        <dbReference type="ARBA" id="ARBA00022448"/>
    </source>
</evidence>
<dbReference type="GO" id="GO:0005886">
    <property type="term" value="C:plasma membrane"/>
    <property type="evidence" value="ECO:0007669"/>
    <property type="project" value="UniProtKB-SubCell"/>
</dbReference>
<evidence type="ECO:0000256" key="10">
    <source>
        <dbReference type="ARBA" id="ARBA00023004"/>
    </source>
</evidence>
<dbReference type="GO" id="GO:0022904">
    <property type="term" value="P:respiratory electron transport chain"/>
    <property type="evidence" value="ECO:0007669"/>
    <property type="project" value="InterPro"/>
</dbReference>
<dbReference type="Proteomes" id="UP000558284">
    <property type="component" value="Unassembled WGS sequence"/>
</dbReference>
<dbReference type="AlphaFoldDB" id="A0A838B066"/>
<name>A0A838B066_9HYPH</name>
<sequence length="165" mass="18039">MTETGSGYSAYQIALHWITAALVLFQLLFGESMTTVVDAADEGQPVSALDQTLGSAHYWIGLAILALVVVRLIMRLVSGAPKPVEGGPSWMQIAARLSHGLFYLLLLATPILGLLAFYVGDPWSDIHSLNKPLFIVLISVHALAALFHQFWIRDGTLKRMLAPDR</sequence>
<dbReference type="GO" id="GO:0046872">
    <property type="term" value="F:metal ion binding"/>
    <property type="evidence" value="ECO:0007669"/>
    <property type="project" value="UniProtKB-KW"/>
</dbReference>
<dbReference type="RefSeq" id="WP_181056055.1">
    <property type="nucleotide sequence ID" value="NZ_JACDTY010000001.1"/>
</dbReference>
<evidence type="ECO:0000256" key="13">
    <source>
        <dbReference type="SAM" id="Phobius"/>
    </source>
</evidence>
<dbReference type="Gene3D" id="1.20.950.20">
    <property type="entry name" value="Transmembrane di-heme cytochromes, Chain C"/>
    <property type="match status" value="1"/>
</dbReference>
<proteinExistence type="inferred from homology"/>
<keyword evidence="7" id="KW-0479">Metal-binding</keyword>
<evidence type="ECO:0000256" key="2">
    <source>
        <dbReference type="ARBA" id="ARBA00004651"/>
    </source>
</evidence>
<evidence type="ECO:0000256" key="6">
    <source>
        <dbReference type="ARBA" id="ARBA00022692"/>
    </source>
</evidence>
<comment type="similarity">
    <text evidence="12">Belongs to the cytochrome b561 family.</text>
</comment>
<dbReference type="InterPro" id="IPR052168">
    <property type="entry name" value="Cytochrome_b561_oxidase"/>
</dbReference>
<dbReference type="Pfam" id="PF01292">
    <property type="entry name" value="Ni_hydr_CYTB"/>
    <property type="match status" value="1"/>
</dbReference>
<feature type="transmembrane region" description="Helical" evidence="13">
    <location>
        <begin position="101"/>
        <end position="120"/>
    </location>
</feature>
<keyword evidence="3" id="KW-0813">Transport</keyword>
<evidence type="ECO:0000256" key="11">
    <source>
        <dbReference type="ARBA" id="ARBA00023136"/>
    </source>
</evidence>
<keyword evidence="16" id="KW-1185">Reference proteome</keyword>
<dbReference type="GO" id="GO:0020037">
    <property type="term" value="F:heme binding"/>
    <property type="evidence" value="ECO:0007669"/>
    <property type="project" value="TreeGrafter"/>
</dbReference>
<feature type="domain" description="Cytochrome b561 bacterial/Ni-hydrogenase" evidence="14">
    <location>
        <begin position="8"/>
        <end position="161"/>
    </location>
</feature>
<keyword evidence="4" id="KW-1003">Cell membrane</keyword>
<dbReference type="PANTHER" id="PTHR30529:SF3">
    <property type="entry name" value="CYTOCHROME B561 HOMOLOG 1"/>
    <property type="match status" value="1"/>
</dbReference>
<evidence type="ECO:0000313" key="15">
    <source>
        <dbReference type="EMBL" id="MBA1139377.1"/>
    </source>
</evidence>
<evidence type="ECO:0000256" key="4">
    <source>
        <dbReference type="ARBA" id="ARBA00022475"/>
    </source>
</evidence>
<keyword evidence="10" id="KW-0408">Iron</keyword>
<dbReference type="SUPFAM" id="SSF81342">
    <property type="entry name" value="Transmembrane di-heme cytochromes"/>
    <property type="match status" value="1"/>
</dbReference>
<comment type="cofactor">
    <cofactor evidence="1">
        <name>heme b</name>
        <dbReference type="ChEBI" id="CHEBI:60344"/>
    </cofactor>
</comment>
<comment type="caution">
    <text evidence="15">The sequence shown here is derived from an EMBL/GenBank/DDBJ whole genome shotgun (WGS) entry which is preliminary data.</text>
</comment>
<dbReference type="InterPro" id="IPR011577">
    <property type="entry name" value="Cyt_b561_bac/Ni-Hgenase"/>
</dbReference>
<feature type="transmembrane region" description="Helical" evidence="13">
    <location>
        <begin position="12"/>
        <end position="29"/>
    </location>
</feature>
<gene>
    <name evidence="15" type="ORF">H0241_03770</name>
</gene>
<dbReference type="PANTHER" id="PTHR30529">
    <property type="entry name" value="CYTOCHROME B561"/>
    <property type="match status" value="1"/>
</dbReference>
<feature type="transmembrane region" description="Helical" evidence="13">
    <location>
        <begin position="132"/>
        <end position="152"/>
    </location>
</feature>
<protein>
    <submittedName>
        <fullName evidence="15">Cytochrome b</fullName>
    </submittedName>
</protein>
<dbReference type="InterPro" id="IPR016174">
    <property type="entry name" value="Di-haem_cyt_TM"/>
</dbReference>
<comment type="subcellular location">
    <subcellularLocation>
        <location evidence="2">Cell membrane</location>
        <topology evidence="2">Multi-pass membrane protein</topology>
    </subcellularLocation>
</comment>
<keyword evidence="9 13" id="KW-1133">Transmembrane helix</keyword>
<evidence type="ECO:0000313" key="16">
    <source>
        <dbReference type="Proteomes" id="UP000558284"/>
    </source>
</evidence>
<evidence type="ECO:0000256" key="8">
    <source>
        <dbReference type="ARBA" id="ARBA00022982"/>
    </source>
</evidence>
<dbReference type="GO" id="GO:0009055">
    <property type="term" value="F:electron transfer activity"/>
    <property type="evidence" value="ECO:0007669"/>
    <property type="project" value="InterPro"/>
</dbReference>
<evidence type="ECO:0000259" key="14">
    <source>
        <dbReference type="Pfam" id="PF01292"/>
    </source>
</evidence>
<evidence type="ECO:0000256" key="7">
    <source>
        <dbReference type="ARBA" id="ARBA00022723"/>
    </source>
</evidence>